<keyword evidence="2 5" id="KW-0028">Amino-acid biosynthesis</keyword>
<dbReference type="InterPro" id="IPR044524">
    <property type="entry name" value="Isoase_HisA-like"/>
</dbReference>
<accession>A0A3D3R684</accession>
<dbReference type="InterPro" id="IPR011060">
    <property type="entry name" value="RibuloseP-bd_barrel"/>
</dbReference>
<dbReference type="InterPro" id="IPR013785">
    <property type="entry name" value="Aldolase_TIM"/>
</dbReference>
<evidence type="ECO:0000256" key="5">
    <source>
        <dbReference type="RuleBase" id="RU003657"/>
    </source>
</evidence>
<dbReference type="PANTHER" id="PTHR43090">
    <property type="entry name" value="1-(5-PHOSPHORIBOSYL)-5-[(5-PHOSPHORIBOSYLAMINO)METHYLIDENEAMINO] IMIDAZOLE-4-CARBOXAMIDE ISOMERASE"/>
    <property type="match status" value="1"/>
</dbReference>
<dbReference type="GO" id="GO:0000162">
    <property type="term" value="P:L-tryptophan biosynthetic process"/>
    <property type="evidence" value="ECO:0007669"/>
    <property type="project" value="TreeGrafter"/>
</dbReference>
<evidence type="ECO:0000256" key="1">
    <source>
        <dbReference type="ARBA" id="ARBA00009667"/>
    </source>
</evidence>
<evidence type="ECO:0000313" key="6">
    <source>
        <dbReference type="EMBL" id="HCO24315.1"/>
    </source>
</evidence>
<evidence type="ECO:0000256" key="2">
    <source>
        <dbReference type="ARBA" id="ARBA00022605"/>
    </source>
</evidence>
<dbReference type="GO" id="GO:0003949">
    <property type="term" value="F:1-(5-phosphoribosyl)-5-[(5-phosphoribosylamino)methylideneamino]imidazole-4-carboxamide isomerase activity"/>
    <property type="evidence" value="ECO:0007669"/>
    <property type="project" value="InterPro"/>
</dbReference>
<dbReference type="GO" id="GO:0000105">
    <property type="term" value="P:L-histidine biosynthetic process"/>
    <property type="evidence" value="ECO:0007669"/>
    <property type="project" value="UniProtKB-KW"/>
</dbReference>
<sequence length="247" mass="26658">MKIIPVLDILNQTVVRGIAGQRETYQPIQSGLTHSSQPLDIAQALQDEFGFSEFYVADLDAILQQRLNLQLYQCLLDAGFTFLLDCGLHFAADSQPLSKMKGITIVAGLETLESPQELKQLVQNWGAASTVFSLDLKQGKPVRNSSSDNPYAAIDDPLEIAELSLQQGVNQMILLDLANVGTGQGTGTEALCRTLRSHHPDLRLITGGGIHSRDDLQTQAEQGADAVLVASALHDGRLGRDAVLSLS</sequence>
<dbReference type="AlphaFoldDB" id="A0A3D3R684"/>
<dbReference type="Pfam" id="PF00977">
    <property type="entry name" value="His_biosynth"/>
    <property type="match status" value="1"/>
</dbReference>
<dbReference type="InterPro" id="IPR006062">
    <property type="entry name" value="His_biosynth"/>
</dbReference>
<dbReference type="EMBL" id="DQAY01000089">
    <property type="protein sequence ID" value="HCO24315.1"/>
    <property type="molecule type" value="Genomic_DNA"/>
</dbReference>
<dbReference type="GO" id="GO:0005737">
    <property type="term" value="C:cytoplasm"/>
    <property type="evidence" value="ECO:0007669"/>
    <property type="project" value="TreeGrafter"/>
</dbReference>
<name>A0A3D3R684_9PLAN</name>
<proteinExistence type="inferred from homology"/>
<comment type="pathway">
    <text evidence="4">Amino-acid biosynthesis.</text>
</comment>
<organism evidence="6 7">
    <name type="scientific">Gimesia maris</name>
    <dbReference type="NCBI Taxonomy" id="122"/>
    <lineage>
        <taxon>Bacteria</taxon>
        <taxon>Pseudomonadati</taxon>
        <taxon>Planctomycetota</taxon>
        <taxon>Planctomycetia</taxon>
        <taxon>Planctomycetales</taxon>
        <taxon>Planctomycetaceae</taxon>
        <taxon>Gimesia</taxon>
    </lineage>
</organism>
<evidence type="ECO:0000256" key="3">
    <source>
        <dbReference type="ARBA" id="ARBA00023102"/>
    </source>
</evidence>
<reference evidence="6 7" key="1">
    <citation type="journal article" date="2018" name="Nat. Biotechnol.">
        <title>A standardized bacterial taxonomy based on genome phylogeny substantially revises the tree of life.</title>
        <authorList>
            <person name="Parks D.H."/>
            <person name="Chuvochina M."/>
            <person name="Waite D.W."/>
            <person name="Rinke C."/>
            <person name="Skarshewski A."/>
            <person name="Chaumeil P.A."/>
            <person name="Hugenholtz P."/>
        </authorList>
    </citation>
    <scope>NUCLEOTIDE SEQUENCE [LARGE SCALE GENOMIC DNA]</scope>
    <source>
        <strain evidence="6">UBA9375</strain>
    </source>
</reference>
<keyword evidence="3 5" id="KW-0368">Histidine biosynthesis</keyword>
<dbReference type="PANTHER" id="PTHR43090:SF2">
    <property type="entry name" value="1-(5-PHOSPHORIBOSYL)-5-[(5-PHOSPHORIBOSYLAMINO)METHYLIDENEAMINO] IMIDAZOLE-4-CARBOXAMIDE ISOMERASE"/>
    <property type="match status" value="1"/>
</dbReference>
<comment type="caution">
    <text evidence="6">The sequence shown here is derived from an EMBL/GenBank/DDBJ whole genome shotgun (WGS) entry which is preliminary data.</text>
</comment>
<dbReference type="Proteomes" id="UP000263642">
    <property type="component" value="Unassembled WGS sequence"/>
</dbReference>
<dbReference type="Gene3D" id="3.20.20.70">
    <property type="entry name" value="Aldolase class I"/>
    <property type="match status" value="1"/>
</dbReference>
<evidence type="ECO:0000313" key="7">
    <source>
        <dbReference type="Proteomes" id="UP000263642"/>
    </source>
</evidence>
<evidence type="ECO:0000256" key="4">
    <source>
        <dbReference type="ARBA" id="ARBA00029440"/>
    </source>
</evidence>
<dbReference type="SUPFAM" id="SSF51366">
    <property type="entry name" value="Ribulose-phoshate binding barrel"/>
    <property type="match status" value="1"/>
</dbReference>
<gene>
    <name evidence="6" type="ORF">DIT97_15215</name>
</gene>
<protein>
    <submittedName>
        <fullName evidence="6">HisA/hisF family protein</fullName>
    </submittedName>
</protein>
<comment type="similarity">
    <text evidence="1 5">Belongs to the HisA/HisF family.</text>
</comment>